<protein>
    <submittedName>
        <fullName evidence="1">Uncharacterized protein</fullName>
    </submittedName>
</protein>
<sequence>MTVVHCVVCFYGRLVILLQSVVAARLTLSVVRGCGTSWRRFLITHKRRLLSSEPFSDQRSMRLLCRPVEGQRRVAKLLDRTPLESVRIVNRSCGVESSLPTPVVTGVREFTRVLR</sequence>
<evidence type="ECO:0000313" key="1">
    <source>
        <dbReference type="EMBL" id="KAF8442358.1"/>
    </source>
</evidence>
<keyword evidence="2" id="KW-1185">Reference proteome</keyword>
<evidence type="ECO:0000313" key="2">
    <source>
        <dbReference type="Proteomes" id="UP001194468"/>
    </source>
</evidence>
<reference evidence="1" key="1">
    <citation type="submission" date="2019-10" db="EMBL/GenBank/DDBJ databases">
        <authorList>
            <consortium name="DOE Joint Genome Institute"/>
            <person name="Kuo A."/>
            <person name="Miyauchi S."/>
            <person name="Kiss E."/>
            <person name="Drula E."/>
            <person name="Kohler A."/>
            <person name="Sanchez-Garcia M."/>
            <person name="Andreopoulos B."/>
            <person name="Barry K.W."/>
            <person name="Bonito G."/>
            <person name="Buee M."/>
            <person name="Carver A."/>
            <person name="Chen C."/>
            <person name="Cichocki N."/>
            <person name="Clum A."/>
            <person name="Culley D."/>
            <person name="Crous P.W."/>
            <person name="Fauchery L."/>
            <person name="Girlanda M."/>
            <person name="Hayes R."/>
            <person name="Keri Z."/>
            <person name="LaButti K."/>
            <person name="Lipzen A."/>
            <person name="Lombard V."/>
            <person name="Magnuson J."/>
            <person name="Maillard F."/>
            <person name="Morin E."/>
            <person name="Murat C."/>
            <person name="Nolan M."/>
            <person name="Ohm R."/>
            <person name="Pangilinan J."/>
            <person name="Pereira M."/>
            <person name="Perotto S."/>
            <person name="Peter M."/>
            <person name="Riley R."/>
            <person name="Sitrit Y."/>
            <person name="Stielow B."/>
            <person name="Szollosi G."/>
            <person name="Zifcakova L."/>
            <person name="Stursova M."/>
            <person name="Spatafora J.W."/>
            <person name="Tedersoo L."/>
            <person name="Vaario L.-M."/>
            <person name="Yamada A."/>
            <person name="Yan M."/>
            <person name="Wang P."/>
            <person name="Xu J."/>
            <person name="Bruns T."/>
            <person name="Baldrian P."/>
            <person name="Vilgalys R."/>
            <person name="Henrissat B."/>
            <person name="Grigoriev I.V."/>
            <person name="Hibbett D."/>
            <person name="Nagy L.G."/>
            <person name="Martin F.M."/>
        </authorList>
    </citation>
    <scope>NUCLEOTIDE SEQUENCE</scope>
    <source>
        <strain evidence="1">BED1</strain>
    </source>
</reference>
<reference evidence="1" key="2">
    <citation type="journal article" date="2020" name="Nat. Commun.">
        <title>Large-scale genome sequencing of mycorrhizal fungi provides insights into the early evolution of symbiotic traits.</title>
        <authorList>
            <person name="Miyauchi S."/>
            <person name="Kiss E."/>
            <person name="Kuo A."/>
            <person name="Drula E."/>
            <person name="Kohler A."/>
            <person name="Sanchez-Garcia M."/>
            <person name="Morin E."/>
            <person name="Andreopoulos B."/>
            <person name="Barry K.W."/>
            <person name="Bonito G."/>
            <person name="Buee M."/>
            <person name="Carver A."/>
            <person name="Chen C."/>
            <person name="Cichocki N."/>
            <person name="Clum A."/>
            <person name="Culley D."/>
            <person name="Crous P.W."/>
            <person name="Fauchery L."/>
            <person name="Girlanda M."/>
            <person name="Hayes R.D."/>
            <person name="Keri Z."/>
            <person name="LaButti K."/>
            <person name="Lipzen A."/>
            <person name="Lombard V."/>
            <person name="Magnuson J."/>
            <person name="Maillard F."/>
            <person name="Murat C."/>
            <person name="Nolan M."/>
            <person name="Ohm R.A."/>
            <person name="Pangilinan J."/>
            <person name="Pereira M.F."/>
            <person name="Perotto S."/>
            <person name="Peter M."/>
            <person name="Pfister S."/>
            <person name="Riley R."/>
            <person name="Sitrit Y."/>
            <person name="Stielow J.B."/>
            <person name="Szollosi G."/>
            <person name="Zifcakova L."/>
            <person name="Stursova M."/>
            <person name="Spatafora J.W."/>
            <person name="Tedersoo L."/>
            <person name="Vaario L.M."/>
            <person name="Yamada A."/>
            <person name="Yan M."/>
            <person name="Wang P."/>
            <person name="Xu J."/>
            <person name="Bruns T."/>
            <person name="Baldrian P."/>
            <person name="Vilgalys R."/>
            <person name="Dunand C."/>
            <person name="Henrissat B."/>
            <person name="Grigoriev I.V."/>
            <person name="Hibbett D."/>
            <person name="Nagy L.G."/>
            <person name="Martin F.M."/>
        </authorList>
    </citation>
    <scope>NUCLEOTIDE SEQUENCE</scope>
    <source>
        <strain evidence="1">BED1</strain>
    </source>
</reference>
<comment type="caution">
    <text evidence="1">The sequence shown here is derived from an EMBL/GenBank/DDBJ whole genome shotgun (WGS) entry which is preliminary data.</text>
</comment>
<dbReference type="EMBL" id="WHUW01000009">
    <property type="protein sequence ID" value="KAF8442358.1"/>
    <property type="molecule type" value="Genomic_DNA"/>
</dbReference>
<name>A0AAD4GGI1_BOLED</name>
<organism evidence="1 2">
    <name type="scientific">Boletus edulis BED1</name>
    <dbReference type="NCBI Taxonomy" id="1328754"/>
    <lineage>
        <taxon>Eukaryota</taxon>
        <taxon>Fungi</taxon>
        <taxon>Dikarya</taxon>
        <taxon>Basidiomycota</taxon>
        <taxon>Agaricomycotina</taxon>
        <taxon>Agaricomycetes</taxon>
        <taxon>Agaricomycetidae</taxon>
        <taxon>Boletales</taxon>
        <taxon>Boletineae</taxon>
        <taxon>Boletaceae</taxon>
        <taxon>Boletoideae</taxon>
        <taxon>Boletus</taxon>
    </lineage>
</organism>
<dbReference type="Proteomes" id="UP001194468">
    <property type="component" value="Unassembled WGS sequence"/>
</dbReference>
<accession>A0AAD4GGI1</accession>
<proteinExistence type="predicted"/>
<dbReference type="AlphaFoldDB" id="A0AAD4GGI1"/>
<gene>
    <name evidence="1" type="ORF">L210DRAFT_3207504</name>
</gene>